<dbReference type="PANTHER" id="PTHR47481">
    <property type="match status" value="1"/>
</dbReference>
<comment type="caution">
    <text evidence="2">The sequence shown here is derived from an EMBL/GenBank/DDBJ whole genome shotgun (WGS) entry which is preliminary data.</text>
</comment>
<evidence type="ECO:0008006" key="4">
    <source>
        <dbReference type="Google" id="ProtNLM"/>
    </source>
</evidence>
<dbReference type="EMBL" id="NBSK02000008">
    <property type="protein sequence ID" value="KAJ0193130.1"/>
    <property type="molecule type" value="Genomic_DNA"/>
</dbReference>
<name>A0A9R1USU5_LACSA</name>
<feature type="region of interest" description="Disordered" evidence="1">
    <location>
        <begin position="69"/>
        <end position="105"/>
    </location>
</feature>
<evidence type="ECO:0000313" key="3">
    <source>
        <dbReference type="Proteomes" id="UP000235145"/>
    </source>
</evidence>
<feature type="region of interest" description="Disordered" evidence="1">
    <location>
        <begin position="518"/>
        <end position="538"/>
    </location>
</feature>
<accession>A0A9R1USU5</accession>
<dbReference type="PANTHER" id="PTHR47481:SF30">
    <property type="entry name" value="CCHC-TYPE DOMAIN-CONTAINING PROTEIN"/>
    <property type="match status" value="1"/>
</dbReference>
<evidence type="ECO:0000256" key="1">
    <source>
        <dbReference type="SAM" id="MobiDB-lite"/>
    </source>
</evidence>
<proteinExistence type="predicted"/>
<dbReference type="AlphaFoldDB" id="A0A9R1USU5"/>
<reference evidence="2 3" key="1">
    <citation type="journal article" date="2017" name="Nat. Commun.">
        <title>Genome assembly with in vitro proximity ligation data and whole-genome triplication in lettuce.</title>
        <authorList>
            <person name="Reyes-Chin-Wo S."/>
            <person name="Wang Z."/>
            <person name="Yang X."/>
            <person name="Kozik A."/>
            <person name="Arikit S."/>
            <person name="Song C."/>
            <person name="Xia L."/>
            <person name="Froenicke L."/>
            <person name="Lavelle D.O."/>
            <person name="Truco M.J."/>
            <person name="Xia R."/>
            <person name="Zhu S."/>
            <person name="Xu C."/>
            <person name="Xu H."/>
            <person name="Xu X."/>
            <person name="Cox K."/>
            <person name="Korf I."/>
            <person name="Meyers B.C."/>
            <person name="Michelmore R.W."/>
        </authorList>
    </citation>
    <scope>NUCLEOTIDE SEQUENCE [LARGE SCALE GENOMIC DNA]</scope>
    <source>
        <strain evidence="3">cv. Salinas</strain>
        <tissue evidence="2">Seedlings</tissue>
    </source>
</reference>
<gene>
    <name evidence="2" type="ORF">LSAT_V11C800422040</name>
</gene>
<feature type="region of interest" description="Disordered" evidence="1">
    <location>
        <begin position="440"/>
        <end position="489"/>
    </location>
</feature>
<dbReference type="Proteomes" id="UP000235145">
    <property type="component" value="Unassembled WGS sequence"/>
</dbReference>
<feature type="compositionally biased region" description="Pro residues" evidence="1">
    <location>
        <begin position="69"/>
        <end position="100"/>
    </location>
</feature>
<evidence type="ECO:0000313" key="2">
    <source>
        <dbReference type="EMBL" id="KAJ0193130.1"/>
    </source>
</evidence>
<protein>
    <recommendedName>
        <fullName evidence="4">UBN2_3 domain-containing protein</fullName>
    </recommendedName>
</protein>
<feature type="compositionally biased region" description="Polar residues" evidence="1">
    <location>
        <begin position="474"/>
        <end position="489"/>
    </location>
</feature>
<feature type="compositionally biased region" description="Polar residues" evidence="1">
    <location>
        <begin position="440"/>
        <end position="452"/>
    </location>
</feature>
<keyword evidence="3" id="KW-1185">Reference proteome</keyword>
<dbReference type="Pfam" id="PF14223">
    <property type="entry name" value="Retrotran_gag_2"/>
    <property type="match status" value="1"/>
</dbReference>
<organism evidence="2 3">
    <name type="scientific">Lactuca sativa</name>
    <name type="common">Garden lettuce</name>
    <dbReference type="NCBI Taxonomy" id="4236"/>
    <lineage>
        <taxon>Eukaryota</taxon>
        <taxon>Viridiplantae</taxon>
        <taxon>Streptophyta</taxon>
        <taxon>Embryophyta</taxon>
        <taxon>Tracheophyta</taxon>
        <taxon>Spermatophyta</taxon>
        <taxon>Magnoliopsida</taxon>
        <taxon>eudicotyledons</taxon>
        <taxon>Gunneridae</taxon>
        <taxon>Pentapetalae</taxon>
        <taxon>asterids</taxon>
        <taxon>campanulids</taxon>
        <taxon>Asterales</taxon>
        <taxon>Asteraceae</taxon>
        <taxon>Cichorioideae</taxon>
        <taxon>Cichorieae</taxon>
        <taxon>Lactucinae</taxon>
        <taxon>Lactuca</taxon>
    </lineage>
</organism>
<sequence>MKGNESSIAYLTRAQEYATALANTHWRTGPHHVYFWATVQLTMDTGAWISLLNESTSLVMYGSVKIPPTSPNAPCDPTPPPSPPPPPPRSQPPNLRPNPKPNQRYTSAALNTVSSSTPILEPTSFTAANQTLEWRLAMAEEFNALVKNGTRSLSQVPSAASNPKLATSSPPSQFLFQSKHGCYRCLHCCRENRPQYPQICIHSFSYQLWFLEGNARTIPNHYHLIGYVDGTIKCPEQKITTADAITNNPSYPRWVSNDAHVRMIILSTISEASFQHVQGTTSRDLWLSLERAYAPNFASHEYTLKTQLLRIKMKSDETPLTYLSRAMEYASALANIGEPMKDKDLVMLTISGLRDEYNGLKSNLLARHPPITFSDLHGILSDHDYMINKSATVPITASPQVFVAATGGTPSNSLPDITTIQSQLNSLSLLASQLGYQLNPIGSNNTQTQANYASRPPSNRNNRRGNFRGNSRGQYSTYGRDNNPPNQQFQWASTQNTVYGHCNRCACSDVGSTSATTWFPDTGANSHVTPDLSNQRIP</sequence>